<keyword evidence="4" id="KW-1185">Reference proteome</keyword>
<feature type="compositionally biased region" description="Basic and acidic residues" evidence="1">
    <location>
        <begin position="97"/>
        <end position="115"/>
    </location>
</feature>
<feature type="region of interest" description="Disordered" evidence="1">
    <location>
        <begin position="77"/>
        <end position="120"/>
    </location>
</feature>
<feature type="compositionally biased region" description="Polar residues" evidence="1">
    <location>
        <begin position="77"/>
        <end position="96"/>
    </location>
</feature>
<dbReference type="InterPro" id="IPR007831">
    <property type="entry name" value="T2SS_GspE_N"/>
</dbReference>
<dbReference type="InterPro" id="IPR037257">
    <property type="entry name" value="T2SS_E_N_sf"/>
</dbReference>
<dbReference type="Proteomes" id="UP001442494">
    <property type="component" value="Unassembled WGS sequence"/>
</dbReference>
<dbReference type="Pfam" id="PF05157">
    <property type="entry name" value="MshEN"/>
    <property type="match status" value="1"/>
</dbReference>
<gene>
    <name evidence="3" type="ORF">NDI37_12980</name>
</gene>
<evidence type="ECO:0000256" key="1">
    <source>
        <dbReference type="SAM" id="MobiDB-lite"/>
    </source>
</evidence>
<accession>A0ABV0JPN0</accession>
<sequence>MFRLIDKLLPFEACLYYQILPLAVEGSCLKLGMVHPDDTATLDYLRRILAYQNYSLEIQVIKAEALQAMLSAYLKNTGNSQKPAKDAQTPTPATKPSDSRVGEEKLHKKSDRINRDTLPTLIVDSPQELIQEINSANAQPASGPTQERPTGKSDLKRDNKDTGARQKTPVSKERVAGAYPSPHHVYDSTVLTTLSPQQLLKELLRRALSGTIDRIDCERHLYEGNILCSRDNVLHCAISGLPLPVLQGVIDELKRIGSLPLMPVQQHQRVEIERCYQQESLLLRLQIMPSQYGDEATLQVFRGEALKAYKQQQLSILWREALSIGEKLQRKVNQICDVYGSDSLQGASSAPMLNKEALNHLLESVEQQLSTLSPLPSDRKQDDSVRVKG</sequence>
<feature type="region of interest" description="Disordered" evidence="1">
    <location>
        <begin position="135"/>
        <end position="173"/>
    </location>
</feature>
<organism evidence="3 4">
    <name type="scientific">Funiculus sociatus GB2-A5</name>
    <dbReference type="NCBI Taxonomy" id="2933946"/>
    <lineage>
        <taxon>Bacteria</taxon>
        <taxon>Bacillati</taxon>
        <taxon>Cyanobacteriota</taxon>
        <taxon>Cyanophyceae</taxon>
        <taxon>Coleofasciculales</taxon>
        <taxon>Coleofasciculaceae</taxon>
        <taxon>Funiculus</taxon>
    </lineage>
</organism>
<comment type="caution">
    <text evidence="3">The sequence shown here is derived from an EMBL/GenBank/DDBJ whole genome shotgun (WGS) entry which is preliminary data.</text>
</comment>
<reference evidence="3 4" key="1">
    <citation type="submission" date="2022-04" db="EMBL/GenBank/DDBJ databases">
        <title>Positive selection, recombination, and allopatry shape intraspecific diversity of widespread and dominant cyanobacteria.</title>
        <authorList>
            <person name="Wei J."/>
            <person name="Shu W."/>
            <person name="Hu C."/>
        </authorList>
    </citation>
    <scope>NUCLEOTIDE SEQUENCE [LARGE SCALE GENOMIC DNA]</scope>
    <source>
        <strain evidence="3 4">GB2-A5</strain>
    </source>
</reference>
<dbReference type="EMBL" id="JAMPKK010000025">
    <property type="protein sequence ID" value="MEP0865381.1"/>
    <property type="molecule type" value="Genomic_DNA"/>
</dbReference>
<protein>
    <recommendedName>
        <fullName evidence="2">Type II secretion system protein GspE N-terminal domain-containing protein</fullName>
    </recommendedName>
</protein>
<evidence type="ECO:0000313" key="3">
    <source>
        <dbReference type="EMBL" id="MEP0865381.1"/>
    </source>
</evidence>
<feature type="domain" description="Type II secretion system protein GspE N-terminal" evidence="2">
    <location>
        <begin position="6"/>
        <end position="76"/>
    </location>
</feature>
<name>A0ABV0JPN0_9CYAN</name>
<dbReference type="RefSeq" id="WP_190426263.1">
    <property type="nucleotide sequence ID" value="NZ_JAMPKK010000025.1"/>
</dbReference>
<feature type="compositionally biased region" description="Basic and acidic residues" evidence="1">
    <location>
        <begin position="149"/>
        <end position="173"/>
    </location>
</feature>
<evidence type="ECO:0000313" key="4">
    <source>
        <dbReference type="Proteomes" id="UP001442494"/>
    </source>
</evidence>
<dbReference type="SUPFAM" id="SSF160246">
    <property type="entry name" value="EspE N-terminal domain-like"/>
    <property type="match status" value="1"/>
</dbReference>
<evidence type="ECO:0000259" key="2">
    <source>
        <dbReference type="Pfam" id="PF05157"/>
    </source>
</evidence>
<feature type="compositionally biased region" description="Polar residues" evidence="1">
    <location>
        <begin position="135"/>
        <end position="148"/>
    </location>
</feature>
<proteinExistence type="predicted"/>